<dbReference type="GO" id="GO:0005576">
    <property type="term" value="C:extracellular region"/>
    <property type="evidence" value="ECO:0007669"/>
    <property type="project" value="UniProtKB-SubCell"/>
</dbReference>
<dbReference type="GO" id="GO:0005198">
    <property type="term" value="F:structural molecule activity"/>
    <property type="evidence" value="ECO:0007669"/>
    <property type="project" value="UniProtKB-UniRule"/>
</dbReference>
<evidence type="ECO:0000256" key="4">
    <source>
        <dbReference type="RuleBase" id="RU362073"/>
    </source>
</evidence>
<sequence length="295" mass="30931">MRINTNVAALNTYSRLTAANASKSDSLAKLSSGKRINKAGDDAAGLAISEKMKAQIGGLKQAKRNAQDGISLIQTAEGALSETHSILSRMNDLAVQAANDTLTDEDRTKITKEVTALQKNITDISNNTEFNTKKLLDTAANKFTFQVGASAGQTAEITIGKMDADTLGVGDTLTPGTPEDDTDSENIIPAVPGKGVDLSDATKASQSIANIKAAIDTVSSQRADLGAVQNGLNHTINNLGTTTENLSEANSRIEDVDMAEEMMNFTKSNILSQAATSMLTQANAMPNSVLSLLQG</sequence>
<dbReference type="EMBL" id="LT630287">
    <property type="protein sequence ID" value="SFV41330.1"/>
    <property type="molecule type" value="Genomic_DNA"/>
</dbReference>
<accession>A0A1K1KR60</accession>
<comment type="subcellular location">
    <subcellularLocation>
        <location evidence="4">Secreted</location>
    </subcellularLocation>
    <subcellularLocation>
        <location evidence="4">Bacterial flagellum</location>
    </subcellularLocation>
</comment>
<keyword evidence="3 4" id="KW-0975">Bacterial flagellum</keyword>
<dbReference type="InterPro" id="IPR001029">
    <property type="entry name" value="Flagellin_N"/>
</dbReference>
<evidence type="ECO:0000259" key="6">
    <source>
        <dbReference type="Pfam" id="PF00700"/>
    </source>
</evidence>
<dbReference type="Gene3D" id="6.10.10.10">
    <property type="entry name" value="Flagellar export chaperone, C-terminal domain"/>
    <property type="match status" value="1"/>
</dbReference>
<gene>
    <name evidence="7" type="ORF">LAC1533_1907</name>
</gene>
<dbReference type="AlphaFoldDB" id="A0A1K1KR60"/>
<dbReference type="Gene3D" id="1.20.1330.10">
    <property type="entry name" value="f41 fragment of flagellin, N-terminal domain"/>
    <property type="match status" value="1"/>
</dbReference>
<reference evidence="8" key="1">
    <citation type="submission" date="2016-11" db="EMBL/GenBank/DDBJ databases">
        <authorList>
            <person name="Papadimitriou K."/>
        </authorList>
    </citation>
    <scope>NUCLEOTIDE SEQUENCE [LARGE SCALE GENOMIC DNA]</scope>
    <source>
        <strain evidence="8">ACA-DC 1533</strain>
    </source>
</reference>
<dbReference type="GO" id="GO:0009288">
    <property type="term" value="C:bacterial-type flagellum"/>
    <property type="evidence" value="ECO:0007669"/>
    <property type="project" value="UniProtKB-SubCell"/>
</dbReference>
<evidence type="ECO:0000259" key="5">
    <source>
        <dbReference type="Pfam" id="PF00669"/>
    </source>
</evidence>
<evidence type="ECO:0000256" key="3">
    <source>
        <dbReference type="ARBA" id="ARBA00023143"/>
    </source>
</evidence>
<evidence type="ECO:0000256" key="1">
    <source>
        <dbReference type="ARBA" id="ARBA00005709"/>
    </source>
</evidence>
<dbReference type="Pfam" id="PF00669">
    <property type="entry name" value="Flagellin_N"/>
    <property type="match status" value="1"/>
</dbReference>
<keyword evidence="7" id="KW-0969">Cilium</keyword>
<dbReference type="PANTHER" id="PTHR42792:SF2">
    <property type="entry name" value="FLAGELLIN"/>
    <property type="match status" value="1"/>
</dbReference>
<dbReference type="Proteomes" id="UP000190935">
    <property type="component" value="Chromosome I"/>
</dbReference>
<organism evidence="7 8">
    <name type="scientific">Ligilactobacillus acidipiscis</name>
    <dbReference type="NCBI Taxonomy" id="89059"/>
    <lineage>
        <taxon>Bacteria</taxon>
        <taxon>Bacillati</taxon>
        <taxon>Bacillota</taxon>
        <taxon>Bacilli</taxon>
        <taxon>Lactobacillales</taxon>
        <taxon>Lactobacillaceae</taxon>
        <taxon>Ligilactobacillus</taxon>
    </lineage>
</organism>
<keyword evidence="7" id="KW-0966">Cell projection</keyword>
<dbReference type="RefSeq" id="WP_079579423.1">
    <property type="nucleotide sequence ID" value="NZ_LT630287.1"/>
</dbReference>
<dbReference type="GeneID" id="95350017"/>
<dbReference type="InterPro" id="IPR001492">
    <property type="entry name" value="Flagellin"/>
</dbReference>
<feature type="domain" description="Flagellin C-terminal" evidence="6">
    <location>
        <begin position="209"/>
        <end position="293"/>
    </location>
</feature>
<proteinExistence type="inferred from homology"/>
<dbReference type="PRINTS" id="PR00207">
    <property type="entry name" value="FLAGELLIN"/>
</dbReference>
<comment type="function">
    <text evidence="4">Flagellin is the subunit protein which polymerizes to form the filaments of bacterial flagella.</text>
</comment>
<evidence type="ECO:0000313" key="8">
    <source>
        <dbReference type="Proteomes" id="UP000190935"/>
    </source>
</evidence>
<dbReference type="InterPro" id="IPR042187">
    <property type="entry name" value="Flagellin_C_sub2"/>
</dbReference>
<dbReference type="KEGG" id="laca:LAC1533_1907"/>
<dbReference type="PANTHER" id="PTHR42792">
    <property type="entry name" value="FLAGELLIN"/>
    <property type="match status" value="1"/>
</dbReference>
<name>A0A1K1KR60_9LACO</name>
<keyword evidence="4" id="KW-0964">Secreted</keyword>
<feature type="domain" description="Flagellin N-terminal" evidence="5">
    <location>
        <begin position="3"/>
        <end position="138"/>
    </location>
</feature>
<dbReference type="InterPro" id="IPR046358">
    <property type="entry name" value="Flagellin_C"/>
</dbReference>
<dbReference type="SUPFAM" id="SSF64518">
    <property type="entry name" value="Phase 1 flagellin"/>
    <property type="match status" value="1"/>
</dbReference>
<dbReference type="Pfam" id="PF00700">
    <property type="entry name" value="Flagellin_C"/>
    <property type="match status" value="1"/>
</dbReference>
<evidence type="ECO:0000256" key="2">
    <source>
        <dbReference type="ARBA" id="ARBA00020110"/>
    </source>
</evidence>
<evidence type="ECO:0000313" key="7">
    <source>
        <dbReference type="EMBL" id="SFV41330.1"/>
    </source>
</evidence>
<protein>
    <recommendedName>
        <fullName evidence="2 4">Flagellin</fullName>
    </recommendedName>
</protein>
<keyword evidence="7" id="KW-0282">Flagellum</keyword>
<comment type="similarity">
    <text evidence="1 4">Belongs to the bacterial flagellin family.</text>
</comment>